<dbReference type="Pfam" id="PF00403">
    <property type="entry name" value="HMA"/>
    <property type="match status" value="1"/>
</dbReference>
<evidence type="ECO:0000256" key="9">
    <source>
        <dbReference type="ARBA" id="ARBA00022840"/>
    </source>
</evidence>
<dbReference type="Proteomes" id="UP001054820">
    <property type="component" value="Chromosome"/>
</dbReference>
<feature type="region of interest" description="Disordered" evidence="16">
    <location>
        <begin position="1"/>
        <end position="20"/>
    </location>
</feature>
<dbReference type="Pfam" id="PF00702">
    <property type="entry name" value="Hydrolase"/>
    <property type="match status" value="1"/>
</dbReference>
<keyword evidence="12 15" id="KW-1133">Transmembrane helix</keyword>
<evidence type="ECO:0000256" key="14">
    <source>
        <dbReference type="ARBA" id="ARBA00023136"/>
    </source>
</evidence>
<keyword evidence="14 15" id="KW-0472">Membrane</keyword>
<dbReference type="SUPFAM" id="SSF81653">
    <property type="entry name" value="Calcium ATPase, transduction domain A"/>
    <property type="match status" value="1"/>
</dbReference>
<evidence type="ECO:0000256" key="4">
    <source>
        <dbReference type="ARBA" id="ARBA00022475"/>
    </source>
</evidence>
<dbReference type="InterPro" id="IPR006121">
    <property type="entry name" value="HMA_dom"/>
</dbReference>
<evidence type="ECO:0000256" key="3">
    <source>
        <dbReference type="ARBA" id="ARBA00022448"/>
    </source>
</evidence>
<evidence type="ECO:0000313" key="18">
    <source>
        <dbReference type="EMBL" id="BCN92419.1"/>
    </source>
</evidence>
<evidence type="ECO:0000256" key="11">
    <source>
        <dbReference type="ARBA" id="ARBA00022967"/>
    </source>
</evidence>
<comment type="subcellular location">
    <subcellularLocation>
        <location evidence="1">Cell membrane</location>
        <topology evidence="1">Multi-pass membrane protein</topology>
    </subcellularLocation>
</comment>
<dbReference type="PROSITE" id="PS00154">
    <property type="entry name" value="ATPASE_E1_E2"/>
    <property type="match status" value="1"/>
</dbReference>
<name>A0ABN6CXU3_9GAMM</name>
<dbReference type="InterPro" id="IPR027256">
    <property type="entry name" value="P-typ_ATPase_IB"/>
</dbReference>
<dbReference type="NCBIfam" id="TIGR01511">
    <property type="entry name" value="ATPase-IB1_Cu"/>
    <property type="match status" value="1"/>
</dbReference>
<keyword evidence="4 15" id="KW-1003">Cell membrane</keyword>
<keyword evidence="13" id="KW-0406">Ion transport</keyword>
<evidence type="ECO:0000256" key="6">
    <source>
        <dbReference type="ARBA" id="ARBA00022692"/>
    </source>
</evidence>
<feature type="transmembrane region" description="Helical" evidence="15">
    <location>
        <begin position="225"/>
        <end position="243"/>
    </location>
</feature>
<dbReference type="Gene3D" id="3.40.1110.10">
    <property type="entry name" value="Calcium-transporting ATPase, cytoplasmic domain N"/>
    <property type="match status" value="1"/>
</dbReference>
<proteinExistence type="inferred from homology"/>
<keyword evidence="3" id="KW-0813">Transport</keyword>
<dbReference type="InterPro" id="IPR036412">
    <property type="entry name" value="HAD-like_sf"/>
</dbReference>
<evidence type="ECO:0000256" key="5">
    <source>
        <dbReference type="ARBA" id="ARBA00022553"/>
    </source>
</evidence>
<dbReference type="CDD" id="cd02094">
    <property type="entry name" value="P-type_ATPase_Cu-like"/>
    <property type="match status" value="1"/>
</dbReference>
<reference evidence="18" key="1">
    <citation type="journal article" date="2022" name="Arch. Microbiol.">
        <title>Thiomicrorhabdus immobilis sp. nov., a mesophilic sulfur-oxidizing bacterium isolated from sediment of a brackish lake in northern Japan.</title>
        <authorList>
            <person name="Kojima H."/>
            <person name="Mochizuki J."/>
            <person name="Kanda M."/>
            <person name="Watanabe T."/>
            <person name="Fukui M."/>
        </authorList>
    </citation>
    <scope>NUCLEOTIDE SEQUENCE</scope>
    <source>
        <strain evidence="18">Am19</strain>
    </source>
</reference>
<dbReference type="InterPro" id="IPR044492">
    <property type="entry name" value="P_typ_ATPase_HD_dom"/>
</dbReference>
<evidence type="ECO:0000256" key="12">
    <source>
        <dbReference type="ARBA" id="ARBA00022989"/>
    </source>
</evidence>
<dbReference type="InterPro" id="IPR017969">
    <property type="entry name" value="Heavy-metal-associated_CS"/>
</dbReference>
<evidence type="ECO:0000256" key="16">
    <source>
        <dbReference type="SAM" id="MobiDB-lite"/>
    </source>
</evidence>
<evidence type="ECO:0000256" key="13">
    <source>
        <dbReference type="ARBA" id="ARBA00023065"/>
    </source>
</evidence>
<dbReference type="InterPro" id="IPR036163">
    <property type="entry name" value="HMA_dom_sf"/>
</dbReference>
<accession>A0ABN6CXU3</accession>
<evidence type="ECO:0000256" key="2">
    <source>
        <dbReference type="ARBA" id="ARBA00006024"/>
    </source>
</evidence>
<dbReference type="InterPro" id="IPR018303">
    <property type="entry name" value="ATPase_P-typ_P_site"/>
</dbReference>
<comment type="similarity">
    <text evidence="2 15">Belongs to the cation transport ATPase (P-type) (TC 3.A.3) family. Type IB subfamily.</text>
</comment>
<dbReference type="CDD" id="cd00371">
    <property type="entry name" value="HMA"/>
    <property type="match status" value="1"/>
</dbReference>
<keyword evidence="8 15" id="KW-0547">Nucleotide-binding</keyword>
<dbReference type="SFLD" id="SFLDS00003">
    <property type="entry name" value="Haloacid_Dehalogenase"/>
    <property type="match status" value="1"/>
</dbReference>
<feature type="transmembrane region" description="Helical" evidence="15">
    <location>
        <begin position="195"/>
        <end position="213"/>
    </location>
</feature>
<dbReference type="InterPro" id="IPR023298">
    <property type="entry name" value="ATPase_P-typ_TM_dom_sf"/>
</dbReference>
<organism evidence="18 19">
    <name type="scientific">Thiomicrorhabdus immobilis</name>
    <dbReference type="NCBI Taxonomy" id="2791037"/>
    <lineage>
        <taxon>Bacteria</taxon>
        <taxon>Pseudomonadati</taxon>
        <taxon>Pseudomonadota</taxon>
        <taxon>Gammaproteobacteria</taxon>
        <taxon>Thiotrichales</taxon>
        <taxon>Piscirickettsiaceae</taxon>
        <taxon>Thiomicrorhabdus</taxon>
    </lineage>
</organism>
<keyword evidence="5" id="KW-0597">Phosphoprotein</keyword>
<dbReference type="InterPro" id="IPR008250">
    <property type="entry name" value="ATPase_P-typ_transduc_dom_A_sf"/>
</dbReference>
<dbReference type="SFLD" id="SFLDG00002">
    <property type="entry name" value="C1.7:_P-type_atpase_like"/>
    <property type="match status" value="1"/>
</dbReference>
<feature type="domain" description="HMA" evidence="17">
    <location>
        <begin position="44"/>
        <end position="110"/>
    </location>
</feature>
<dbReference type="PRINTS" id="PR00119">
    <property type="entry name" value="CATATPASE"/>
</dbReference>
<dbReference type="PROSITE" id="PS01047">
    <property type="entry name" value="HMA_1"/>
    <property type="match status" value="1"/>
</dbReference>
<dbReference type="Pfam" id="PF00122">
    <property type="entry name" value="E1-E2_ATPase"/>
    <property type="match status" value="1"/>
</dbReference>
<dbReference type="PROSITE" id="PS50846">
    <property type="entry name" value="HMA_2"/>
    <property type="match status" value="1"/>
</dbReference>
<evidence type="ECO:0000256" key="8">
    <source>
        <dbReference type="ARBA" id="ARBA00022741"/>
    </source>
</evidence>
<dbReference type="Gene3D" id="3.40.50.1000">
    <property type="entry name" value="HAD superfamily/HAD-like"/>
    <property type="match status" value="1"/>
</dbReference>
<feature type="transmembrane region" description="Helical" evidence="15">
    <location>
        <begin position="128"/>
        <end position="150"/>
    </location>
</feature>
<feature type="transmembrane region" description="Helical" evidence="15">
    <location>
        <begin position="722"/>
        <end position="739"/>
    </location>
</feature>
<dbReference type="Gene3D" id="2.70.150.10">
    <property type="entry name" value="Calcium-transporting ATPase, cytoplasmic transduction domain A"/>
    <property type="match status" value="1"/>
</dbReference>
<feature type="transmembrane region" description="Helical" evidence="15">
    <location>
        <begin position="162"/>
        <end position="183"/>
    </location>
</feature>
<protein>
    <submittedName>
        <fullName evidence="18">Copper-translocating P-type ATPase</fullName>
    </submittedName>
</protein>
<keyword evidence="9 15" id="KW-0067">ATP-binding</keyword>
<dbReference type="Gene3D" id="3.30.70.100">
    <property type="match status" value="1"/>
</dbReference>
<dbReference type="PROSITE" id="PS01229">
    <property type="entry name" value="COF_2"/>
    <property type="match status" value="1"/>
</dbReference>
<evidence type="ECO:0000256" key="7">
    <source>
        <dbReference type="ARBA" id="ARBA00022723"/>
    </source>
</evidence>
<dbReference type="InterPro" id="IPR001757">
    <property type="entry name" value="P_typ_ATPase"/>
</dbReference>
<dbReference type="SUPFAM" id="SSF55008">
    <property type="entry name" value="HMA, heavy metal-associated domain"/>
    <property type="match status" value="1"/>
</dbReference>
<dbReference type="SUPFAM" id="SSF81665">
    <property type="entry name" value="Calcium ATPase, transmembrane domain M"/>
    <property type="match status" value="1"/>
</dbReference>
<gene>
    <name evidence="18" type="ORF">THMIRHAM_02040</name>
</gene>
<dbReference type="EMBL" id="AP024202">
    <property type="protein sequence ID" value="BCN92419.1"/>
    <property type="molecule type" value="Genomic_DNA"/>
</dbReference>
<dbReference type="InterPro" id="IPR023214">
    <property type="entry name" value="HAD_sf"/>
</dbReference>
<dbReference type="PRINTS" id="PR00943">
    <property type="entry name" value="CUATPASE"/>
</dbReference>
<evidence type="ECO:0000313" key="19">
    <source>
        <dbReference type="Proteomes" id="UP001054820"/>
    </source>
</evidence>
<dbReference type="PANTHER" id="PTHR43520">
    <property type="entry name" value="ATP7, ISOFORM B"/>
    <property type="match status" value="1"/>
</dbReference>
<keyword evidence="19" id="KW-1185">Reference proteome</keyword>
<keyword evidence="7 15" id="KW-0479">Metal-binding</keyword>
<feature type="transmembrane region" description="Helical" evidence="15">
    <location>
        <begin position="404"/>
        <end position="432"/>
    </location>
</feature>
<sequence>MESFYKRTPSGELLSPPPPPNKDVEFFDYDEVQSQFVENLSDRREITLMSEAIHCAACVWLIEHTLAKMDGLLLARVNFTNKQIKIRWDNSKTKLSTIIKELNSIGYDATPYDPSASEAAYKKANRDLLYRLGFAGFAMMNVMWFSVALYTGAADDSEYRNYFHWLEFIIATAALAYSGQPFLKGALTALKSRTVGMDVSISLGMLTTYFYSLWVTIEPTHSGDVYFDTLIDFMFLLLIGRYLEAISKNKAIDSSRRLMELQPKVARKTHDGVEAIVPVRTLLRGDSIVVKPGEQIPVDGVVLNGQSMVNESMLSGESKEVSKGVNDAVIAGTLNVDGHLTITVEKILQDTQLGKIVHMVEEAQGSKAPIQCTADKIMPWFVSTTISLALASFVFWFFNESLEFAVMTATAVLIITCPCAFGLATPMAIAVASGVSARNGILVKNGTVLEILHSIEHFVFDKTGTLTKGKMKVVKEAYVDSDSRETILKATASIEHLSEHSLATAIVESVKQEFNYGTNSWLKVDGFKITAGKGVEGSIDGVFYQIGTAGWLASLGIAIPQELNVQALKQAKLAQTAVWIAKDAVVQGVLFLEDEIRPEAVELIARLKAKGKKVTLLSGDLQVVADRVAEQLGGMNVIAEVLPDDKNEVIRSLQAKGQTVAMIGDGVNDAPALVRANVGIALGSGTDVSMESADIVLMNNELLAVDTAIELSAKTLRTIKQNIASSITYNLIMVPLAMTGVLTPLIAAITMPLSSLVVIGNAARIRSFFNKKKQTN</sequence>
<dbReference type="PANTHER" id="PTHR43520:SF5">
    <property type="entry name" value="CATION-TRANSPORTING P-TYPE ATPASE-RELATED"/>
    <property type="match status" value="1"/>
</dbReference>
<evidence type="ECO:0000259" key="17">
    <source>
        <dbReference type="PROSITE" id="PS50846"/>
    </source>
</evidence>
<keyword evidence="11" id="KW-1278">Translocase</keyword>
<dbReference type="SUPFAM" id="SSF56784">
    <property type="entry name" value="HAD-like"/>
    <property type="match status" value="1"/>
</dbReference>
<feature type="transmembrane region" description="Helical" evidence="15">
    <location>
        <begin position="377"/>
        <end position="398"/>
    </location>
</feature>
<evidence type="ECO:0000256" key="10">
    <source>
        <dbReference type="ARBA" id="ARBA00022842"/>
    </source>
</evidence>
<evidence type="ECO:0000256" key="15">
    <source>
        <dbReference type="RuleBase" id="RU362081"/>
    </source>
</evidence>
<dbReference type="InterPro" id="IPR023299">
    <property type="entry name" value="ATPase_P-typ_cyto_dom_N"/>
</dbReference>
<dbReference type="InterPro" id="IPR059000">
    <property type="entry name" value="ATPase_P-type_domA"/>
</dbReference>
<dbReference type="NCBIfam" id="TIGR01494">
    <property type="entry name" value="ATPase_P-type"/>
    <property type="match status" value="2"/>
</dbReference>
<evidence type="ECO:0000256" key="1">
    <source>
        <dbReference type="ARBA" id="ARBA00004651"/>
    </source>
</evidence>
<dbReference type="NCBIfam" id="TIGR01525">
    <property type="entry name" value="ATPase-IB_hvy"/>
    <property type="match status" value="1"/>
</dbReference>
<keyword evidence="10" id="KW-0460">Magnesium</keyword>
<dbReference type="SFLD" id="SFLDF00027">
    <property type="entry name" value="p-type_atpase"/>
    <property type="match status" value="1"/>
</dbReference>
<keyword evidence="6 15" id="KW-0812">Transmembrane</keyword>